<evidence type="ECO:0000256" key="4">
    <source>
        <dbReference type="ARBA" id="ARBA00022692"/>
    </source>
</evidence>
<dbReference type="NCBIfam" id="TIGR03592">
    <property type="entry name" value="yidC_oxa1_cterm"/>
    <property type="match status" value="1"/>
</dbReference>
<keyword evidence="5" id="KW-0653">Protein transport</keyword>
<dbReference type="OrthoDB" id="9179821at2"/>
<keyword evidence="6 10" id="KW-1133">Transmembrane helix</keyword>
<keyword evidence="8" id="KW-0143">Chaperone</keyword>
<organism evidence="12 13">
    <name type="scientific">Shewanella halifaxensis (strain HAW-EB4)</name>
    <dbReference type="NCBI Taxonomy" id="458817"/>
    <lineage>
        <taxon>Bacteria</taxon>
        <taxon>Pseudomonadati</taxon>
        <taxon>Pseudomonadota</taxon>
        <taxon>Gammaproteobacteria</taxon>
        <taxon>Alteromonadales</taxon>
        <taxon>Shewanellaceae</taxon>
        <taxon>Shewanella</taxon>
    </lineage>
</organism>
<evidence type="ECO:0000256" key="6">
    <source>
        <dbReference type="ARBA" id="ARBA00022989"/>
    </source>
</evidence>
<dbReference type="CDD" id="cd20070">
    <property type="entry name" value="5TM_YidC_Alb3"/>
    <property type="match status" value="1"/>
</dbReference>
<dbReference type="KEGG" id="shl:Shal_2701"/>
<dbReference type="InterPro" id="IPR001708">
    <property type="entry name" value="YidC/ALB3/OXA1/COX18"/>
</dbReference>
<dbReference type="GO" id="GO:0051205">
    <property type="term" value="P:protein insertion into membrane"/>
    <property type="evidence" value="ECO:0007669"/>
    <property type="project" value="TreeGrafter"/>
</dbReference>
<dbReference type="GO" id="GO:0015031">
    <property type="term" value="P:protein transport"/>
    <property type="evidence" value="ECO:0007669"/>
    <property type="project" value="UniProtKB-KW"/>
</dbReference>
<dbReference type="RefSeq" id="WP_012277782.1">
    <property type="nucleotide sequence ID" value="NC_010334.1"/>
</dbReference>
<keyword evidence="2" id="KW-0813">Transport</keyword>
<keyword evidence="7 10" id="KW-0472">Membrane</keyword>
<dbReference type="HOGENOM" id="CLU_1275881_0_0_6"/>
<dbReference type="InterPro" id="IPR028055">
    <property type="entry name" value="YidC/Oxa/ALB_C"/>
</dbReference>
<accession>B0TL52</accession>
<protein>
    <submittedName>
        <fullName evidence="12">60 kDa inner membrane insertion protein</fullName>
    </submittedName>
</protein>
<comment type="similarity">
    <text evidence="9">Belongs to the OXA1/ALB3/YidC family.</text>
</comment>
<evidence type="ECO:0000256" key="1">
    <source>
        <dbReference type="ARBA" id="ARBA00004651"/>
    </source>
</evidence>
<evidence type="ECO:0000256" key="5">
    <source>
        <dbReference type="ARBA" id="ARBA00022927"/>
    </source>
</evidence>
<dbReference type="Proteomes" id="UP000001317">
    <property type="component" value="Chromosome"/>
</dbReference>
<evidence type="ECO:0000313" key="13">
    <source>
        <dbReference type="Proteomes" id="UP000001317"/>
    </source>
</evidence>
<dbReference type="GO" id="GO:0005886">
    <property type="term" value="C:plasma membrane"/>
    <property type="evidence" value="ECO:0007669"/>
    <property type="project" value="UniProtKB-SubCell"/>
</dbReference>
<comment type="subcellular location">
    <subcellularLocation>
        <location evidence="1">Cell membrane</location>
        <topology evidence="1">Multi-pass membrane protein</topology>
    </subcellularLocation>
    <subcellularLocation>
        <location evidence="9">Membrane</location>
        <topology evidence="9">Multi-pass membrane protein</topology>
    </subcellularLocation>
</comment>
<evidence type="ECO:0000256" key="10">
    <source>
        <dbReference type="SAM" id="Phobius"/>
    </source>
</evidence>
<dbReference type="GO" id="GO:0032977">
    <property type="term" value="F:membrane insertase activity"/>
    <property type="evidence" value="ECO:0007669"/>
    <property type="project" value="InterPro"/>
</dbReference>
<keyword evidence="4 9" id="KW-0812">Transmembrane</keyword>
<evidence type="ECO:0000256" key="7">
    <source>
        <dbReference type="ARBA" id="ARBA00023136"/>
    </source>
</evidence>
<evidence type="ECO:0000313" key="12">
    <source>
        <dbReference type="EMBL" id="ABZ77254.1"/>
    </source>
</evidence>
<dbReference type="eggNOG" id="COG0706">
    <property type="taxonomic scope" value="Bacteria"/>
</dbReference>
<dbReference type="PANTHER" id="PTHR12428">
    <property type="entry name" value="OXA1"/>
    <property type="match status" value="1"/>
</dbReference>
<feature type="domain" description="Membrane insertase YidC/Oxa/ALB C-terminal" evidence="11">
    <location>
        <begin position="27"/>
        <end position="205"/>
    </location>
</feature>
<evidence type="ECO:0000259" key="11">
    <source>
        <dbReference type="Pfam" id="PF02096"/>
    </source>
</evidence>
<sequence length="219" mass="24031">MELWTNFTDLLIQTIGFLTTEVGVSQGVAIILLTLVVRLLFSPISCSAMINSYKNKKTMAAIKPELDKLKSVYKDKPNEMAKQTMALYRKHDIKFISKTLVANVSSQAIFGFGMFQVLQKAIFSSKFAWISNIAKPDIALAMLVGALTYLSMLMMPDSAEQANALFLLIPAMVSVAVLVTAPSALSLYWATSSAFGALQSLVVNKYCEKQQSNLTQPQA</sequence>
<gene>
    <name evidence="12" type="ordered locus">Shal_2701</name>
</gene>
<dbReference type="Pfam" id="PF02096">
    <property type="entry name" value="60KD_IMP"/>
    <property type="match status" value="1"/>
</dbReference>
<dbReference type="AlphaFoldDB" id="B0TL52"/>
<feature type="transmembrane region" description="Helical" evidence="10">
    <location>
        <begin position="162"/>
        <end position="181"/>
    </location>
</feature>
<keyword evidence="3" id="KW-1003">Cell membrane</keyword>
<evidence type="ECO:0000256" key="2">
    <source>
        <dbReference type="ARBA" id="ARBA00022448"/>
    </source>
</evidence>
<dbReference type="EMBL" id="CP000931">
    <property type="protein sequence ID" value="ABZ77254.1"/>
    <property type="molecule type" value="Genomic_DNA"/>
</dbReference>
<feature type="transmembrane region" description="Helical" evidence="10">
    <location>
        <begin position="95"/>
        <end position="118"/>
    </location>
</feature>
<evidence type="ECO:0000256" key="9">
    <source>
        <dbReference type="RuleBase" id="RU003945"/>
    </source>
</evidence>
<keyword evidence="13" id="KW-1185">Reference proteome</keyword>
<evidence type="ECO:0000256" key="8">
    <source>
        <dbReference type="ARBA" id="ARBA00023186"/>
    </source>
</evidence>
<dbReference type="PANTHER" id="PTHR12428:SF65">
    <property type="entry name" value="CYTOCHROME C OXIDASE ASSEMBLY PROTEIN COX18, MITOCHONDRIAL"/>
    <property type="match status" value="1"/>
</dbReference>
<evidence type="ECO:0000256" key="3">
    <source>
        <dbReference type="ARBA" id="ARBA00022475"/>
    </source>
</evidence>
<feature type="transmembrane region" description="Helical" evidence="10">
    <location>
        <begin position="28"/>
        <end position="50"/>
    </location>
</feature>
<dbReference type="InterPro" id="IPR047196">
    <property type="entry name" value="YidC_ALB_C"/>
</dbReference>
<dbReference type="STRING" id="458817.Shal_2701"/>
<name>B0TL52_SHEHH</name>
<feature type="transmembrane region" description="Helical" evidence="10">
    <location>
        <begin position="138"/>
        <end position="155"/>
    </location>
</feature>
<reference evidence="12" key="1">
    <citation type="submission" date="2008-01" db="EMBL/GenBank/DDBJ databases">
        <title>Complete sequence of Shewanella halifaxensis HAW-EB4.</title>
        <authorList>
            <consortium name="US DOE Joint Genome Institute"/>
            <person name="Copeland A."/>
            <person name="Lucas S."/>
            <person name="Lapidus A."/>
            <person name="Glavina del Rio T."/>
            <person name="Dalin E."/>
            <person name="Tice H."/>
            <person name="Bruce D."/>
            <person name="Goodwin L."/>
            <person name="Pitluck S."/>
            <person name="Sims D."/>
            <person name="Brettin T."/>
            <person name="Detter J.C."/>
            <person name="Han C."/>
            <person name="Kuske C.R."/>
            <person name="Schmutz J."/>
            <person name="Larimer F."/>
            <person name="Land M."/>
            <person name="Hauser L."/>
            <person name="Kyrpides N."/>
            <person name="Kim E."/>
            <person name="Zhao J.-S."/>
            <person name="Richardson P."/>
        </authorList>
    </citation>
    <scope>NUCLEOTIDE SEQUENCE [LARGE SCALE GENOMIC DNA]</scope>
    <source>
        <strain evidence="12">HAW-EB4</strain>
    </source>
</reference>
<proteinExistence type="inferred from homology"/>